<evidence type="ECO:0000313" key="5">
    <source>
        <dbReference type="Proteomes" id="UP000003544"/>
    </source>
</evidence>
<keyword evidence="1" id="KW-0812">Transmembrane</keyword>
<dbReference type="NCBIfam" id="TIGR03370">
    <property type="entry name" value="VPLPA-CTERM"/>
    <property type="match status" value="1"/>
</dbReference>
<organism evidence="4 5">
    <name type="scientific">Methylophaga aminisulfidivorans MP</name>
    <dbReference type="NCBI Taxonomy" id="1026882"/>
    <lineage>
        <taxon>Bacteria</taxon>
        <taxon>Pseudomonadati</taxon>
        <taxon>Pseudomonadota</taxon>
        <taxon>Gammaproteobacteria</taxon>
        <taxon>Thiotrichales</taxon>
        <taxon>Piscirickettsiaceae</taxon>
        <taxon>Methylophaga</taxon>
    </lineage>
</organism>
<feature type="chain" id="PRO_5003328249" description="Ice-binding protein C-terminal domain-containing protein" evidence="2">
    <location>
        <begin position="24"/>
        <end position="201"/>
    </location>
</feature>
<dbReference type="Pfam" id="PF07589">
    <property type="entry name" value="PEP-CTERM"/>
    <property type="match status" value="1"/>
</dbReference>
<dbReference type="NCBIfam" id="TIGR02595">
    <property type="entry name" value="PEP_CTERM"/>
    <property type="match status" value="1"/>
</dbReference>
<keyword evidence="2" id="KW-0732">Signal</keyword>
<dbReference type="AlphaFoldDB" id="F5SUD5"/>
<feature type="domain" description="Ice-binding protein C-terminal" evidence="3">
    <location>
        <begin position="175"/>
        <end position="197"/>
    </location>
</feature>
<evidence type="ECO:0000256" key="1">
    <source>
        <dbReference type="SAM" id="Phobius"/>
    </source>
</evidence>
<dbReference type="InterPro" id="IPR013424">
    <property type="entry name" value="Ice-binding_C"/>
</dbReference>
<dbReference type="InterPro" id="IPR022472">
    <property type="entry name" value="VPLPA-CTERM"/>
</dbReference>
<protein>
    <recommendedName>
        <fullName evidence="3">Ice-binding protein C-terminal domain-containing protein</fullName>
    </recommendedName>
</protein>
<dbReference type="Proteomes" id="UP000003544">
    <property type="component" value="Unassembled WGS sequence"/>
</dbReference>
<evidence type="ECO:0000313" key="4">
    <source>
        <dbReference type="EMBL" id="EGL55790.1"/>
    </source>
</evidence>
<dbReference type="EMBL" id="AFIG01000001">
    <property type="protein sequence ID" value="EGL55790.1"/>
    <property type="molecule type" value="Genomic_DNA"/>
</dbReference>
<gene>
    <name evidence="4" type="ORF">MAMP_02784</name>
</gene>
<comment type="caution">
    <text evidence="4">The sequence shown here is derived from an EMBL/GenBank/DDBJ whole genome shotgun (WGS) entry which is preliminary data.</text>
</comment>
<feature type="transmembrane region" description="Helical" evidence="1">
    <location>
        <begin position="175"/>
        <end position="194"/>
    </location>
</feature>
<proteinExistence type="predicted"/>
<dbReference type="RefSeq" id="WP_007145676.1">
    <property type="nucleotide sequence ID" value="NZ_AFIG01000001.1"/>
</dbReference>
<evidence type="ECO:0000256" key="2">
    <source>
        <dbReference type="SAM" id="SignalP"/>
    </source>
</evidence>
<feature type="signal peptide" evidence="2">
    <location>
        <begin position="1"/>
        <end position="23"/>
    </location>
</feature>
<reference evidence="4 5" key="1">
    <citation type="journal article" date="2011" name="J. Bacteriol.">
        <title>Draft genome sequence of Methylophaga aminisulfidivorans MP T.</title>
        <authorList>
            <person name="Han G.H."/>
            <person name="Kim W."/>
            <person name="Chun J."/>
            <person name="Kim S.W."/>
        </authorList>
    </citation>
    <scope>NUCLEOTIDE SEQUENCE [LARGE SCALE GENOMIC DNA]</scope>
    <source>
        <strain evidence="5">MP(T)</strain>
    </source>
</reference>
<keyword evidence="1" id="KW-0472">Membrane</keyword>
<name>F5SUD5_9GAMM</name>
<evidence type="ECO:0000259" key="3">
    <source>
        <dbReference type="Pfam" id="PF07589"/>
    </source>
</evidence>
<dbReference type="STRING" id="1026882.MAMP_02784"/>
<keyword evidence="1" id="KW-1133">Transmembrane helix</keyword>
<sequence length="201" mass="22114">MKFYKSAMLVAAMLLGFSSVASATFYHGGHHHGGCGNDGSTCDNPQAYSTTLNAKVTNEDYDYWGTFWDSSEAYMSFEAINEPTLEITSATLSVKSNANGSWFSDGLWTLDNYFPYLTYVGKLDGGVDVFQLSSNLFDEVLAGITFKAIFDKIKEDVFWAELTVDGTYCPPVSEVPVPAALWLFGSGLMGFTAMRRRKKTA</sequence>
<accession>F5SUD5</accession>
<keyword evidence="5" id="KW-1185">Reference proteome</keyword>